<proteinExistence type="inferred from homology"/>
<dbReference type="Proteomes" id="UP000594638">
    <property type="component" value="Unassembled WGS sequence"/>
</dbReference>
<dbReference type="EMBL" id="CACTIH010009986">
    <property type="protein sequence ID" value="CAA3033212.1"/>
    <property type="molecule type" value="Genomic_DNA"/>
</dbReference>
<dbReference type="Gene3D" id="3.40.50.1110">
    <property type="entry name" value="SGNH hydrolase"/>
    <property type="match status" value="1"/>
</dbReference>
<evidence type="ECO:0000313" key="2">
    <source>
        <dbReference type="EMBL" id="CAA3033212.1"/>
    </source>
</evidence>
<evidence type="ECO:0000313" key="3">
    <source>
        <dbReference type="Proteomes" id="UP000594638"/>
    </source>
</evidence>
<comment type="caution">
    <text evidence="2">The sequence shown here is derived from an EMBL/GenBank/DDBJ whole genome shotgun (WGS) entry which is preliminary data.</text>
</comment>
<feature type="non-terminal residue" evidence="2">
    <location>
        <position position="311"/>
    </location>
</feature>
<evidence type="ECO:0000256" key="1">
    <source>
        <dbReference type="ARBA" id="ARBA00008668"/>
    </source>
</evidence>
<organism evidence="2 3">
    <name type="scientific">Olea europaea subsp. europaea</name>
    <dbReference type="NCBI Taxonomy" id="158383"/>
    <lineage>
        <taxon>Eukaryota</taxon>
        <taxon>Viridiplantae</taxon>
        <taxon>Streptophyta</taxon>
        <taxon>Embryophyta</taxon>
        <taxon>Tracheophyta</taxon>
        <taxon>Spermatophyta</taxon>
        <taxon>Magnoliopsida</taxon>
        <taxon>eudicotyledons</taxon>
        <taxon>Gunneridae</taxon>
        <taxon>Pentapetalae</taxon>
        <taxon>asterids</taxon>
        <taxon>lamiids</taxon>
        <taxon>Lamiales</taxon>
        <taxon>Oleaceae</taxon>
        <taxon>Oleeae</taxon>
        <taxon>Olea</taxon>
    </lineage>
</organism>
<sequence>DSGNNNFIATVLKSDFRPYGRDFDGGQSTGRFSNGRVPTDFISEAFGLKPAVPPYLDPAYGIKDFASGVCFASAGTGYDNATSRVLSVIPLWKELEYFKEYKTRLEGYLGRKKAKKILRKALYIISMGTNDFLENYYVLPHRSFQFSPQGYQKFLVGIARSFIAEIYHLGARKISITGLPPMGCLPLERTLNWGRCVARYNYVAREFNKKLKVLVEILNDELSGIQLVFSNPYYVLDKIIRDPQSFGFETAATACCGTGSFEMGYLCNEHNPFTCTDANQYVFWDSFHPTEKTNGILADHALRTSLAIFKE</sequence>
<accession>A0A8S0VN11</accession>
<dbReference type="PANTHER" id="PTHR45642:SF46">
    <property type="entry name" value="OS06G0636700 PROTEIN"/>
    <property type="match status" value="1"/>
</dbReference>
<dbReference type="GO" id="GO:0016788">
    <property type="term" value="F:hydrolase activity, acting on ester bonds"/>
    <property type="evidence" value="ECO:0007669"/>
    <property type="project" value="InterPro"/>
</dbReference>
<dbReference type="CDD" id="cd01837">
    <property type="entry name" value="SGNH_plant_lipase_like"/>
    <property type="match status" value="1"/>
</dbReference>
<dbReference type="InterPro" id="IPR001087">
    <property type="entry name" value="GDSL"/>
</dbReference>
<keyword evidence="3" id="KW-1185">Reference proteome</keyword>
<comment type="similarity">
    <text evidence="1">Belongs to the 'GDSL' lipolytic enzyme family.</text>
</comment>
<gene>
    <name evidence="2" type="ORF">OLEA9_A027080</name>
</gene>
<dbReference type="PANTHER" id="PTHR45642">
    <property type="entry name" value="GDSL ESTERASE/LIPASE EXL3"/>
    <property type="match status" value="1"/>
</dbReference>
<dbReference type="InterPro" id="IPR036514">
    <property type="entry name" value="SGNH_hydro_sf"/>
</dbReference>
<dbReference type="Gramene" id="OE9A027080T1">
    <property type="protein sequence ID" value="OE9A027080C1"/>
    <property type="gene ID" value="OE9A027080"/>
</dbReference>
<dbReference type="AlphaFoldDB" id="A0A8S0VN11"/>
<name>A0A8S0VN11_OLEEU</name>
<dbReference type="InterPro" id="IPR050592">
    <property type="entry name" value="GDSL_lipolytic_enzyme"/>
</dbReference>
<dbReference type="OrthoDB" id="1600564at2759"/>
<dbReference type="Pfam" id="PF00657">
    <property type="entry name" value="Lipase_GDSL"/>
    <property type="match status" value="1"/>
</dbReference>
<dbReference type="InterPro" id="IPR035669">
    <property type="entry name" value="SGNH_plant_lipase-like"/>
</dbReference>
<dbReference type="SUPFAM" id="SSF52266">
    <property type="entry name" value="SGNH hydrolase"/>
    <property type="match status" value="1"/>
</dbReference>
<protein>
    <submittedName>
        <fullName evidence="2">GDSL esterase lipase At4g26790-like</fullName>
    </submittedName>
</protein>
<reference evidence="2 3" key="1">
    <citation type="submission" date="2019-12" db="EMBL/GenBank/DDBJ databases">
        <authorList>
            <person name="Alioto T."/>
            <person name="Alioto T."/>
            <person name="Gomez Garrido J."/>
        </authorList>
    </citation>
    <scope>NUCLEOTIDE SEQUENCE [LARGE SCALE GENOMIC DNA]</scope>
</reference>